<dbReference type="KEGG" id="rhom:FRIFI_2563"/>
<keyword evidence="3" id="KW-1003">Cell membrane</keyword>
<gene>
    <name evidence="8" type="ORF">FRIFI_2563</name>
</gene>
<dbReference type="Gene3D" id="3.40.50.2300">
    <property type="match status" value="2"/>
</dbReference>
<comment type="subcellular location">
    <subcellularLocation>
        <location evidence="1">Cell membrane</location>
        <topology evidence="1">Lipid-anchor</topology>
    </subcellularLocation>
</comment>
<evidence type="ECO:0000313" key="9">
    <source>
        <dbReference type="Proteomes" id="UP000245695"/>
    </source>
</evidence>
<evidence type="ECO:0000256" key="5">
    <source>
        <dbReference type="ARBA" id="ARBA00023136"/>
    </source>
</evidence>
<keyword evidence="9" id="KW-1185">Reference proteome</keyword>
<dbReference type="CDD" id="cd06354">
    <property type="entry name" value="PBP1_PrnA-like"/>
    <property type="match status" value="1"/>
</dbReference>
<keyword evidence="4" id="KW-0732">Signal</keyword>
<evidence type="ECO:0000256" key="2">
    <source>
        <dbReference type="ARBA" id="ARBA00008610"/>
    </source>
</evidence>
<dbReference type="InterPro" id="IPR028082">
    <property type="entry name" value="Peripla_BP_I"/>
</dbReference>
<organism evidence="8 9">
    <name type="scientific">Romboutsia hominis</name>
    <dbReference type="NCBI Taxonomy" id="1507512"/>
    <lineage>
        <taxon>Bacteria</taxon>
        <taxon>Bacillati</taxon>
        <taxon>Bacillota</taxon>
        <taxon>Clostridia</taxon>
        <taxon>Peptostreptococcales</taxon>
        <taxon>Peptostreptococcaceae</taxon>
        <taxon>Romboutsia</taxon>
    </lineage>
</organism>
<keyword evidence="6" id="KW-0449">Lipoprotein</keyword>
<keyword evidence="5" id="KW-0472">Membrane</keyword>
<accession>A0A2P2BUP3</accession>
<protein>
    <submittedName>
        <fullName evidence="8">CD4+ T-cell-stimulating antigen</fullName>
    </submittedName>
</protein>
<evidence type="ECO:0000256" key="6">
    <source>
        <dbReference type="ARBA" id="ARBA00023288"/>
    </source>
</evidence>
<dbReference type="PANTHER" id="PTHR34296:SF2">
    <property type="entry name" value="ABC TRANSPORTER GUANOSINE-BINDING PROTEIN NUPN"/>
    <property type="match status" value="1"/>
</dbReference>
<name>A0A2P2BUP3_9FIRM</name>
<evidence type="ECO:0000259" key="7">
    <source>
        <dbReference type="Pfam" id="PF02608"/>
    </source>
</evidence>
<evidence type="ECO:0000256" key="1">
    <source>
        <dbReference type="ARBA" id="ARBA00004193"/>
    </source>
</evidence>
<dbReference type="AlphaFoldDB" id="A0A2P2BUP3"/>
<evidence type="ECO:0000256" key="3">
    <source>
        <dbReference type="ARBA" id="ARBA00022475"/>
    </source>
</evidence>
<dbReference type="RefSeq" id="WP_092923332.1">
    <property type="nucleotide sequence ID" value="NZ_FJTZ01000012.1"/>
</dbReference>
<sequence length="340" mass="37000">MLKLKKRLIFTAIVGIMSLSMIGCSNDSKEGSKNMKGDEEKFSVGIVLGEGGANDQSFNQSSLEGLEKAKSELGIDGSYLESNQDADYAPNIETFIDQERDVIIGVGYTTAESMLNAAKLYPDRQFVIIDHNYEEEGQEIPDNMICMTFDEREAAYLVGIIASKMSETNKVGFIGGMEIPNITRFEEGFKAGVKSENKDVEYLSQYANSFDDASLGKSIANQMYNNKVDVIFSAAGGVGTGAIESAKEKDKYAIGVDMDQNNLAPDNVITSAMKRVDIGVFDTISKIKEGKFEGGKAVVYGLKEEAVGIAPSTGKNVPKEIIDYVNKKAEDIIEGKLEVK</sequence>
<dbReference type="Proteomes" id="UP000245695">
    <property type="component" value="Chromosome 1"/>
</dbReference>
<dbReference type="EMBL" id="LN650648">
    <property type="protein sequence ID" value="CEI74086.1"/>
    <property type="molecule type" value="Genomic_DNA"/>
</dbReference>
<proteinExistence type="inferred from homology"/>
<evidence type="ECO:0000313" key="8">
    <source>
        <dbReference type="EMBL" id="CEI74086.1"/>
    </source>
</evidence>
<comment type="similarity">
    <text evidence="2">Belongs to the BMP lipoprotein family.</text>
</comment>
<feature type="domain" description="ABC transporter substrate-binding protein PnrA-like" evidence="7">
    <location>
        <begin position="45"/>
        <end position="339"/>
    </location>
</feature>
<dbReference type="PANTHER" id="PTHR34296">
    <property type="entry name" value="TRANSCRIPTIONAL ACTIVATOR PROTEIN MED"/>
    <property type="match status" value="1"/>
</dbReference>
<dbReference type="InterPro" id="IPR050957">
    <property type="entry name" value="BMP_lipoprotein"/>
</dbReference>
<dbReference type="InterPro" id="IPR003760">
    <property type="entry name" value="PnrA-like"/>
</dbReference>
<dbReference type="SUPFAM" id="SSF53822">
    <property type="entry name" value="Periplasmic binding protein-like I"/>
    <property type="match status" value="1"/>
</dbReference>
<evidence type="ECO:0000256" key="4">
    <source>
        <dbReference type="ARBA" id="ARBA00022729"/>
    </source>
</evidence>
<dbReference type="GO" id="GO:0005886">
    <property type="term" value="C:plasma membrane"/>
    <property type="evidence" value="ECO:0007669"/>
    <property type="project" value="UniProtKB-SubCell"/>
</dbReference>
<dbReference type="Pfam" id="PF02608">
    <property type="entry name" value="Bmp"/>
    <property type="match status" value="1"/>
</dbReference>
<dbReference type="PROSITE" id="PS51257">
    <property type="entry name" value="PROKAR_LIPOPROTEIN"/>
    <property type="match status" value="1"/>
</dbReference>
<reference evidence="8 9" key="1">
    <citation type="submission" date="2014-09" db="EMBL/GenBank/DDBJ databases">
        <authorList>
            <person name="Hornung B.V."/>
        </authorList>
    </citation>
    <scope>NUCLEOTIDE SEQUENCE [LARGE SCALE GENOMIC DNA]</scope>
    <source>
        <strain evidence="8 9">FRIFI</strain>
    </source>
</reference>